<accession>A0ABW1YRD1</accession>
<evidence type="ECO:0000313" key="2">
    <source>
        <dbReference type="EMBL" id="MFC6635337.1"/>
    </source>
</evidence>
<sequence>MKNIAPSITRKRLLIEGYYSREIGEHEVEEFLTSIASKLSLKFYGSPIVHVPESLGKEENQGFDAFLPLIDSGISIYVWTKSQFFAIVLFTCKNFSSETAIEFTREYMLASEIVSKDF</sequence>
<name>A0ABW1YRD1_9GAMM</name>
<dbReference type="InterPro" id="IPR003826">
    <property type="entry name" value="AdoMetDC_fam_prok"/>
</dbReference>
<keyword evidence="2" id="KW-0456">Lyase</keyword>
<protein>
    <submittedName>
        <fullName evidence="2">S-adenosylmethionine decarboxylase</fullName>
        <ecNumber evidence="2">4.1.1.50</ecNumber>
    </submittedName>
</protein>
<proteinExistence type="predicted"/>
<comment type="caution">
    <text evidence="2">The sequence shown here is derived from an EMBL/GenBank/DDBJ whole genome shotgun (WGS) entry which is preliminary data.</text>
</comment>
<dbReference type="GO" id="GO:0004014">
    <property type="term" value="F:adenosylmethionine decarboxylase activity"/>
    <property type="evidence" value="ECO:0007669"/>
    <property type="project" value="UniProtKB-EC"/>
</dbReference>
<evidence type="ECO:0000256" key="1">
    <source>
        <dbReference type="ARBA" id="ARBA00001928"/>
    </source>
</evidence>
<reference evidence="3" key="1">
    <citation type="journal article" date="2019" name="Int. J. Syst. Evol. Microbiol.">
        <title>The Global Catalogue of Microorganisms (GCM) 10K type strain sequencing project: providing services to taxonomists for standard genome sequencing and annotation.</title>
        <authorList>
            <consortium name="The Broad Institute Genomics Platform"/>
            <consortium name="The Broad Institute Genome Sequencing Center for Infectious Disease"/>
            <person name="Wu L."/>
            <person name="Ma J."/>
        </authorList>
    </citation>
    <scope>NUCLEOTIDE SEQUENCE [LARGE SCALE GENOMIC DNA]</scope>
    <source>
        <strain evidence="3">CGMCC 1.13718</strain>
    </source>
</reference>
<dbReference type="RefSeq" id="WP_193192756.1">
    <property type="nucleotide sequence ID" value="NZ_JACZFR010000032.1"/>
</dbReference>
<dbReference type="EC" id="4.1.1.50" evidence="2"/>
<comment type="cofactor">
    <cofactor evidence="1">
        <name>pyruvate</name>
        <dbReference type="ChEBI" id="CHEBI:15361"/>
    </cofactor>
</comment>
<keyword evidence="3" id="KW-1185">Reference proteome</keyword>
<gene>
    <name evidence="2" type="ORF">ACFQBM_18845</name>
</gene>
<dbReference type="Pfam" id="PF02675">
    <property type="entry name" value="AdoMet_dc"/>
    <property type="match status" value="1"/>
</dbReference>
<dbReference type="Proteomes" id="UP001596425">
    <property type="component" value="Unassembled WGS sequence"/>
</dbReference>
<evidence type="ECO:0000313" key="3">
    <source>
        <dbReference type="Proteomes" id="UP001596425"/>
    </source>
</evidence>
<organism evidence="2 3">
    <name type="scientific">Microbulbifer taiwanensis</name>
    <dbReference type="NCBI Taxonomy" id="986746"/>
    <lineage>
        <taxon>Bacteria</taxon>
        <taxon>Pseudomonadati</taxon>
        <taxon>Pseudomonadota</taxon>
        <taxon>Gammaproteobacteria</taxon>
        <taxon>Cellvibrionales</taxon>
        <taxon>Microbulbiferaceae</taxon>
        <taxon>Microbulbifer</taxon>
    </lineage>
</organism>
<dbReference type="Gene3D" id="3.60.90.10">
    <property type="entry name" value="S-adenosylmethionine decarboxylase"/>
    <property type="match status" value="1"/>
</dbReference>
<dbReference type="EMBL" id="JBHSVR010000001">
    <property type="protein sequence ID" value="MFC6635337.1"/>
    <property type="molecule type" value="Genomic_DNA"/>
</dbReference>